<protein>
    <submittedName>
        <fullName evidence="1">Uncharacterized protein</fullName>
    </submittedName>
</protein>
<gene>
    <name evidence="1" type="ORF">COT99_04180</name>
</gene>
<evidence type="ECO:0000313" key="2">
    <source>
        <dbReference type="Proteomes" id="UP000228626"/>
    </source>
</evidence>
<proteinExistence type="predicted"/>
<organism evidence="1 2">
    <name type="scientific">Candidatus Falkowbacteria bacterium CG10_big_fil_rev_8_21_14_0_10_43_10</name>
    <dbReference type="NCBI Taxonomy" id="1974567"/>
    <lineage>
        <taxon>Bacteria</taxon>
        <taxon>Candidatus Falkowiibacteriota</taxon>
    </lineage>
</organism>
<comment type="caution">
    <text evidence="1">The sequence shown here is derived from an EMBL/GenBank/DDBJ whole genome shotgun (WGS) entry which is preliminary data.</text>
</comment>
<evidence type="ECO:0000313" key="1">
    <source>
        <dbReference type="EMBL" id="PIR92795.1"/>
    </source>
</evidence>
<reference evidence="2" key="1">
    <citation type="submission" date="2017-09" db="EMBL/GenBank/DDBJ databases">
        <title>Depth-based differentiation of microbial function through sediment-hosted aquifers and enrichment of novel symbionts in the deep terrestrial subsurface.</title>
        <authorList>
            <person name="Probst A.J."/>
            <person name="Ladd B."/>
            <person name="Jarett J.K."/>
            <person name="Geller-Mcgrath D.E."/>
            <person name="Sieber C.M.K."/>
            <person name="Emerson J.B."/>
            <person name="Anantharaman K."/>
            <person name="Thomas B.C."/>
            <person name="Malmstrom R."/>
            <person name="Stieglmeier M."/>
            <person name="Klingl A."/>
            <person name="Woyke T."/>
            <person name="Ryan C.M."/>
            <person name="Banfield J.F."/>
        </authorList>
    </citation>
    <scope>NUCLEOTIDE SEQUENCE [LARGE SCALE GENOMIC DNA]</scope>
</reference>
<dbReference type="Proteomes" id="UP000228626">
    <property type="component" value="Unassembled WGS sequence"/>
</dbReference>
<sequence length="260" mass="29321">MSIDLFYDKCNGTLVEVPAWVKKGISHRAKSGRVILVSAVCPDYERINSRFTYRGVGSEIPYIAGVHLEIVKEIAGTLEDSGVELVYYITLADTEFDLPLVVDHMTNGSADEFLRRCQASCDKLFIAAEKLGLPIAEAGRFTKVFGDWFDKYQDALNFLRQQLEEDSGLRCNLAEESSARVPLYQAMIGRAADMGYCCEMVLRQWAQYMAWGECATEKFGTDLVMMNHSTSNLRKINHPHFRQGRERIPILQLSAGTMPE</sequence>
<dbReference type="AlphaFoldDB" id="A0A2H0V168"/>
<accession>A0A2H0V168</accession>
<name>A0A2H0V168_9BACT</name>
<dbReference type="EMBL" id="PFAR01000050">
    <property type="protein sequence ID" value="PIR92795.1"/>
    <property type="molecule type" value="Genomic_DNA"/>
</dbReference>